<gene>
    <name evidence="2" type="ORF">EMPG_12858</name>
</gene>
<organism evidence="2 3">
    <name type="scientific">Blastomyces silverae</name>
    <dbReference type="NCBI Taxonomy" id="2060906"/>
    <lineage>
        <taxon>Eukaryota</taxon>
        <taxon>Fungi</taxon>
        <taxon>Dikarya</taxon>
        <taxon>Ascomycota</taxon>
        <taxon>Pezizomycotina</taxon>
        <taxon>Eurotiomycetes</taxon>
        <taxon>Eurotiomycetidae</taxon>
        <taxon>Onygenales</taxon>
        <taxon>Ajellomycetaceae</taxon>
        <taxon>Blastomyces</taxon>
    </lineage>
</organism>
<evidence type="ECO:0000256" key="1">
    <source>
        <dbReference type="SAM" id="MobiDB-lite"/>
    </source>
</evidence>
<accession>A0A0H1BLK4</accession>
<sequence length="96" mass="10749">MNICGYPGPSIPPSMGARLLARCPCPFATWQQITNSPHERDQRNRTSGLTFSRRRCGTDADSQLKRAPHEINMQGYFRNAANLGRAFCGVRRSLNP</sequence>
<evidence type="ECO:0000313" key="2">
    <source>
        <dbReference type="EMBL" id="KLJ12023.1"/>
    </source>
</evidence>
<dbReference type="AlphaFoldDB" id="A0A0H1BLK4"/>
<evidence type="ECO:0000313" key="3">
    <source>
        <dbReference type="Proteomes" id="UP000053573"/>
    </source>
</evidence>
<comment type="caution">
    <text evidence="2">The sequence shown here is derived from an EMBL/GenBank/DDBJ whole genome shotgun (WGS) entry which is preliminary data.</text>
</comment>
<dbReference type="Proteomes" id="UP000053573">
    <property type="component" value="Unassembled WGS sequence"/>
</dbReference>
<keyword evidence="3" id="KW-1185">Reference proteome</keyword>
<proteinExistence type="predicted"/>
<reference evidence="3" key="1">
    <citation type="journal article" date="2015" name="PLoS Genet.">
        <title>The dynamic genome and transcriptome of the human fungal pathogen Blastomyces and close relative Emmonsia.</title>
        <authorList>
            <person name="Munoz J.F."/>
            <person name="Gauthier G.M."/>
            <person name="Desjardins C.A."/>
            <person name="Gallo J.E."/>
            <person name="Holder J."/>
            <person name="Sullivan T.D."/>
            <person name="Marty A.J."/>
            <person name="Carmen J.C."/>
            <person name="Chen Z."/>
            <person name="Ding L."/>
            <person name="Gujja S."/>
            <person name="Magrini V."/>
            <person name="Misas E."/>
            <person name="Mitreva M."/>
            <person name="Priest M."/>
            <person name="Saif S."/>
            <person name="Whiston E.A."/>
            <person name="Young S."/>
            <person name="Zeng Q."/>
            <person name="Goldman W.E."/>
            <person name="Mardis E.R."/>
            <person name="Taylor J.W."/>
            <person name="McEwen J.G."/>
            <person name="Clay O.K."/>
            <person name="Klein B.S."/>
            <person name="Cuomo C.A."/>
        </authorList>
    </citation>
    <scope>NUCLEOTIDE SEQUENCE [LARGE SCALE GENOMIC DNA]</scope>
    <source>
        <strain evidence="3">UAMH 139</strain>
    </source>
</reference>
<feature type="region of interest" description="Disordered" evidence="1">
    <location>
        <begin position="34"/>
        <end position="62"/>
    </location>
</feature>
<dbReference type="EMBL" id="LDEV01001214">
    <property type="protein sequence ID" value="KLJ12023.1"/>
    <property type="molecule type" value="Genomic_DNA"/>
</dbReference>
<protein>
    <submittedName>
        <fullName evidence="2">Uncharacterized protein</fullName>
    </submittedName>
</protein>
<name>A0A0H1BLK4_9EURO</name>